<dbReference type="InterPro" id="IPR032466">
    <property type="entry name" value="Metal_Hydrolase"/>
</dbReference>
<comment type="similarity">
    <text evidence="1">Belongs to the metallo-dependent hydrolases superfamily. ATZ/TRZ family.</text>
</comment>
<name>A0A3N1KSD7_9PROT</name>
<keyword evidence="5" id="KW-1185">Reference proteome</keyword>
<proteinExistence type="inferred from homology"/>
<evidence type="ECO:0000313" key="5">
    <source>
        <dbReference type="Proteomes" id="UP000278222"/>
    </source>
</evidence>
<dbReference type="Gene3D" id="3.20.20.140">
    <property type="entry name" value="Metal-dependent hydrolases"/>
    <property type="match status" value="1"/>
</dbReference>
<dbReference type="EMBL" id="RJKX01000018">
    <property type="protein sequence ID" value="ROP81198.1"/>
    <property type="molecule type" value="Genomic_DNA"/>
</dbReference>
<dbReference type="GO" id="GO:0016810">
    <property type="term" value="F:hydrolase activity, acting on carbon-nitrogen (but not peptide) bonds"/>
    <property type="evidence" value="ECO:0007669"/>
    <property type="project" value="InterPro"/>
</dbReference>
<organism evidence="4 5">
    <name type="scientific">Stella humosa</name>
    <dbReference type="NCBI Taxonomy" id="94"/>
    <lineage>
        <taxon>Bacteria</taxon>
        <taxon>Pseudomonadati</taxon>
        <taxon>Pseudomonadota</taxon>
        <taxon>Alphaproteobacteria</taxon>
        <taxon>Rhodospirillales</taxon>
        <taxon>Stellaceae</taxon>
        <taxon>Stella</taxon>
    </lineage>
</organism>
<evidence type="ECO:0000259" key="3">
    <source>
        <dbReference type="Pfam" id="PF01979"/>
    </source>
</evidence>
<feature type="domain" description="Amidohydrolase-related" evidence="3">
    <location>
        <begin position="58"/>
        <end position="426"/>
    </location>
</feature>
<comment type="caution">
    <text evidence="4">The sequence shown here is derived from an EMBL/GenBank/DDBJ whole genome shotgun (WGS) entry which is preliminary data.</text>
</comment>
<dbReference type="PANTHER" id="PTHR43794:SF11">
    <property type="entry name" value="AMIDOHYDROLASE-RELATED DOMAIN-CONTAINING PROTEIN"/>
    <property type="match status" value="1"/>
</dbReference>
<dbReference type="RefSeq" id="WP_123694886.1">
    <property type="nucleotide sequence ID" value="NZ_AP019700.1"/>
</dbReference>
<keyword evidence="2 4" id="KW-0378">Hydrolase</keyword>
<evidence type="ECO:0000313" key="4">
    <source>
        <dbReference type="EMBL" id="ROP81198.1"/>
    </source>
</evidence>
<dbReference type="AlphaFoldDB" id="A0A3N1KSD7"/>
<dbReference type="InterPro" id="IPR050287">
    <property type="entry name" value="MTA/SAH_deaminase"/>
</dbReference>
<dbReference type="InterPro" id="IPR006680">
    <property type="entry name" value="Amidohydro-rel"/>
</dbReference>
<dbReference type="Pfam" id="PF01979">
    <property type="entry name" value="Amidohydro_1"/>
    <property type="match status" value="1"/>
</dbReference>
<sequence length="478" mass="52663">MATTVIRNAAWIVAWDTARAGHAYLNDADIAFTDDRIVQVGGRWEGIADTEIDGRDRMVMPGLVNIHSHPSSEPMNKGLLEELGSPGLYMSSLYEFMPLFRSDPAGVEAAAKVAYCELMMSGVTTLADLSVAHPNWLELLAQSGLRGCIAPMFRSARWFTANGHVVQYEWDEAAGNQAMEDAFGLIERARQHPSGRLMGMVSPSQIDTCAPELLQDAVAHARARNLPFQLHAAQSVVEFHEITRRHGKTPIQWLDSLGILGEHTIIGHAIFLDHHDWVHWPTRRDLALLADTGTSVAHCPTVFCRRGITLQDFGAYKAAGINLGIGTDTFPHNMLEELRHVGYFARVTAGNVDATKTTDAFDAATIGGARALRRDDIGRLEVGLKADLALVDIRHPMMRPMREPLRSLIYTAAERAVRDVFCDGRQIVADGKPVGFDYPAACAALEEAQARALERAPALDWARRPVEQMTPFVFPRMG</sequence>
<evidence type="ECO:0000256" key="1">
    <source>
        <dbReference type="ARBA" id="ARBA00006745"/>
    </source>
</evidence>
<reference evidence="4 5" key="1">
    <citation type="submission" date="2018-11" db="EMBL/GenBank/DDBJ databases">
        <title>Genomic Encyclopedia of Type Strains, Phase IV (KMG-IV): sequencing the most valuable type-strain genomes for metagenomic binning, comparative biology and taxonomic classification.</title>
        <authorList>
            <person name="Goeker M."/>
        </authorList>
    </citation>
    <scope>NUCLEOTIDE SEQUENCE [LARGE SCALE GENOMIC DNA]</scope>
    <source>
        <strain evidence="4 5">DSM 5900</strain>
    </source>
</reference>
<protein>
    <submittedName>
        <fullName evidence="4">Cytosine/adenosine deaminase-related metal-dependent hydrolase</fullName>
    </submittedName>
</protein>
<gene>
    <name evidence="4" type="ORF">EDC65_5054</name>
</gene>
<dbReference type="OrthoDB" id="9796020at2"/>
<dbReference type="Gene3D" id="2.30.40.10">
    <property type="entry name" value="Urease, subunit C, domain 1"/>
    <property type="match status" value="1"/>
</dbReference>
<dbReference type="SUPFAM" id="SSF51556">
    <property type="entry name" value="Metallo-dependent hydrolases"/>
    <property type="match status" value="1"/>
</dbReference>
<dbReference type="SUPFAM" id="SSF51338">
    <property type="entry name" value="Composite domain of metallo-dependent hydrolases"/>
    <property type="match status" value="1"/>
</dbReference>
<dbReference type="Proteomes" id="UP000278222">
    <property type="component" value="Unassembled WGS sequence"/>
</dbReference>
<dbReference type="PANTHER" id="PTHR43794">
    <property type="entry name" value="AMINOHYDROLASE SSNA-RELATED"/>
    <property type="match status" value="1"/>
</dbReference>
<dbReference type="InterPro" id="IPR011059">
    <property type="entry name" value="Metal-dep_hydrolase_composite"/>
</dbReference>
<evidence type="ECO:0000256" key="2">
    <source>
        <dbReference type="ARBA" id="ARBA00022801"/>
    </source>
</evidence>
<accession>A0A3N1KSD7</accession>